<dbReference type="InterPro" id="IPR053168">
    <property type="entry name" value="Glutamic_endopeptidase"/>
</dbReference>
<protein>
    <recommendedName>
        <fullName evidence="2">Neprosin PEP catalytic domain-containing protein</fullName>
    </recommendedName>
</protein>
<dbReference type="EMBL" id="QGNW01001294">
    <property type="protein sequence ID" value="RVW47011.1"/>
    <property type="molecule type" value="Genomic_DNA"/>
</dbReference>
<dbReference type="Proteomes" id="UP000288805">
    <property type="component" value="Unassembled WGS sequence"/>
</dbReference>
<evidence type="ECO:0000313" key="3">
    <source>
        <dbReference type="EMBL" id="RVW47011.1"/>
    </source>
</evidence>
<sequence length="370" mass="41508">MALKKMMSCYGVLVLLIVVDINGVWSISREEDLELERQLKILNKPGVKTIKTDNGEIFNCVDIHKQPSLDHPLLKNHEVQITFDPRSVKEKESPSVLGQRDRVPNWTVPIRRTQKEDLIRAQAFRNCVPEDMLTIVIHLPQNQTFFDYLNIYNPTLSSPDQASTTLIYLAGGVDVSDISVGWTVYEPRYGDNKTHLFTYWTADNGATTGCYDLLCPGFILTNPDFPLGLTLPSSTYRGAQYDLKMRVSKDPKTGHWWLFVADIEFGYWPKQLFSFFGAARELYWGGEVFSPSQPFPPMGSGHFPEEGAGAACFMRALKYQYEDGGAFEDILDKGMSVLADSPGCYKVGPLINRGGFWGITFLFGGPGGQC</sequence>
<dbReference type="PANTHER" id="PTHR31589:SF216">
    <property type="entry name" value="NEPROSIN ACTIVATION PEPTIDE DOMAIN-CONTAINING PROTEIN"/>
    <property type="match status" value="1"/>
</dbReference>
<evidence type="ECO:0000256" key="1">
    <source>
        <dbReference type="SAM" id="SignalP"/>
    </source>
</evidence>
<dbReference type="InterPro" id="IPR004314">
    <property type="entry name" value="Neprosin"/>
</dbReference>
<name>A0A438EH28_VITVI</name>
<dbReference type="PROSITE" id="PS52045">
    <property type="entry name" value="NEPROSIN_PEP_CD"/>
    <property type="match status" value="1"/>
</dbReference>
<organism evidence="3 4">
    <name type="scientific">Vitis vinifera</name>
    <name type="common">Grape</name>
    <dbReference type="NCBI Taxonomy" id="29760"/>
    <lineage>
        <taxon>Eukaryota</taxon>
        <taxon>Viridiplantae</taxon>
        <taxon>Streptophyta</taxon>
        <taxon>Embryophyta</taxon>
        <taxon>Tracheophyta</taxon>
        <taxon>Spermatophyta</taxon>
        <taxon>Magnoliopsida</taxon>
        <taxon>eudicotyledons</taxon>
        <taxon>Gunneridae</taxon>
        <taxon>Pentapetalae</taxon>
        <taxon>rosids</taxon>
        <taxon>Vitales</taxon>
        <taxon>Vitaceae</taxon>
        <taxon>Viteae</taxon>
        <taxon>Vitis</taxon>
    </lineage>
</organism>
<dbReference type="Pfam" id="PF03080">
    <property type="entry name" value="Neprosin"/>
    <property type="match status" value="1"/>
</dbReference>
<keyword evidence="1" id="KW-0732">Signal</keyword>
<proteinExistence type="predicted"/>
<dbReference type="InterPro" id="IPR025521">
    <property type="entry name" value="Neprosin_propep"/>
</dbReference>
<dbReference type="Pfam" id="PF14365">
    <property type="entry name" value="Neprosin_AP"/>
    <property type="match status" value="1"/>
</dbReference>
<feature type="signal peptide" evidence="1">
    <location>
        <begin position="1"/>
        <end position="26"/>
    </location>
</feature>
<dbReference type="PANTHER" id="PTHR31589">
    <property type="entry name" value="PROTEIN, PUTATIVE (DUF239)-RELATED-RELATED"/>
    <property type="match status" value="1"/>
</dbReference>
<reference evidence="3 4" key="1">
    <citation type="journal article" date="2018" name="PLoS Genet.">
        <title>Population sequencing reveals clonal diversity and ancestral inbreeding in the grapevine cultivar Chardonnay.</title>
        <authorList>
            <person name="Roach M.J."/>
            <person name="Johnson D.L."/>
            <person name="Bohlmann J."/>
            <person name="van Vuuren H.J."/>
            <person name="Jones S.J."/>
            <person name="Pretorius I.S."/>
            <person name="Schmidt S.A."/>
            <person name="Borneman A.R."/>
        </authorList>
    </citation>
    <scope>NUCLEOTIDE SEQUENCE [LARGE SCALE GENOMIC DNA]</scope>
    <source>
        <strain evidence="4">cv. Chardonnay</strain>
        <tissue evidence="3">Leaf</tissue>
    </source>
</reference>
<dbReference type="AlphaFoldDB" id="A0A438EH28"/>
<accession>A0A438EH28</accession>
<comment type="caution">
    <text evidence="3">The sequence shown here is derived from an EMBL/GenBank/DDBJ whole genome shotgun (WGS) entry which is preliminary data.</text>
</comment>
<feature type="chain" id="PRO_5019372193" description="Neprosin PEP catalytic domain-containing protein" evidence="1">
    <location>
        <begin position="27"/>
        <end position="370"/>
    </location>
</feature>
<dbReference type="Gene3D" id="3.90.1320.10">
    <property type="entry name" value="Outer-capsid protein sigma 3, large lobe"/>
    <property type="match status" value="1"/>
</dbReference>
<evidence type="ECO:0000259" key="2">
    <source>
        <dbReference type="PROSITE" id="PS52045"/>
    </source>
</evidence>
<gene>
    <name evidence="3" type="ORF">CK203_102570</name>
</gene>
<feature type="domain" description="Neprosin PEP catalytic" evidence="2">
    <location>
        <begin position="123"/>
        <end position="370"/>
    </location>
</feature>
<evidence type="ECO:0000313" key="4">
    <source>
        <dbReference type="Proteomes" id="UP000288805"/>
    </source>
</evidence>